<feature type="region of interest" description="Disordered" evidence="1">
    <location>
        <begin position="488"/>
        <end position="552"/>
    </location>
</feature>
<dbReference type="EMBL" id="JAFEUZ010000034">
    <property type="protein sequence ID" value="KAG5468250.1"/>
    <property type="molecule type" value="Genomic_DNA"/>
</dbReference>
<name>A0A836H0Q5_9TRYP</name>
<evidence type="ECO:0000313" key="3">
    <source>
        <dbReference type="Proteomes" id="UP000673552"/>
    </source>
</evidence>
<evidence type="ECO:0000256" key="1">
    <source>
        <dbReference type="SAM" id="MobiDB-lite"/>
    </source>
</evidence>
<feature type="region of interest" description="Disordered" evidence="1">
    <location>
        <begin position="386"/>
        <end position="412"/>
    </location>
</feature>
<feature type="region of interest" description="Disordered" evidence="1">
    <location>
        <begin position="111"/>
        <end position="146"/>
    </location>
</feature>
<keyword evidence="3" id="KW-1185">Reference proteome</keyword>
<dbReference type="AlphaFoldDB" id="A0A836H0Q5"/>
<feature type="compositionally biased region" description="Basic and acidic residues" evidence="1">
    <location>
        <begin position="608"/>
        <end position="617"/>
    </location>
</feature>
<evidence type="ECO:0000313" key="2">
    <source>
        <dbReference type="EMBL" id="KAG5468250.1"/>
    </source>
</evidence>
<sequence>MHQRVAAVVFFDYRRGRASLPLAHIHALHASLRWESNYSCRADGTTHARGPHVPSIPHLNLAEGAATQAKSYSAEAPTPHEHAINWSGGSAYYFSEEEMARIHAVVPRKALGGENAPPSAAAQSATRAKPGSTNAGEGEDSEASPTVAKIRGVARNFCIDLTIPPLRREEVERWSLDWYLFRRCYNATSSTVYSRKRSDYLLPPTAMVTYLGPQMRKIDQLHRQKGFMTPSEVAEVFIPLVPTYWVEGRHVMAAVPPEILRRLEKATRGALTLSQIVFEHYPMLFHYSPNRFRRALVRLNSQFWFVRQHPGYGKADRTLSPFRHRGGVEFDAASMREDEAGVEPLYAAWEKAASEGVLSLGGRATGVSHRRPWSVETLSVLVRNLPRVPTPKESSKDMASEHPPSPARGKPLVSERYRPLNLVSWINSFSPDDLAVVNRASQVSLVQLITQYVHVMQLMSLKKGDHNLFVEGHVLLSGCGDHGWKADTVTSRSSSASGSEREEKSGEASLGREASEEEDETTGWWSTDSVETPKGSGTAENTAESPAAGNATFTVNTRERAFKQALTEELIDLDSLVEERGGYATVFDSEADSTAFARGPDETAEIGSGRDVDEHSAYRNGGGDGDEDTTCLPHERGALPQLERQTAATIGEITAFGLPLEELYLRRLPPDVAPRSLSDLDETTSPDPELLAIAASFLASPPSLRLPGIDCFFRRSQRQLRRVLRPVDEIWRWVEVKRLYAAFTAEQRRRLRGRYKGLVGFLRYHGKIFELSSDLMYVIAHDPKGTMAPIPPMERAFRYANRVYLPDDFDDNSDRSASVVGEAERKNFTRALGEGSIPTSRRHLLLLDPDNPLMQHEVLYDEIVKLLPDHPVPMQDMLSRLPPVMRAALPHEVNMASSKSVDVFVERGRVMIRKKTAAQRSPAASASQPQMSVEDAIAELLQLPIAGEEITLKALVAMHLSPAAISTLSDHFGSVTRAVRMLPQYFEVWESDLSGRKKILMVRLRQ</sequence>
<feature type="compositionally biased region" description="Polar residues" evidence="1">
    <location>
        <begin position="121"/>
        <end position="135"/>
    </location>
</feature>
<dbReference type="Proteomes" id="UP000673552">
    <property type="component" value="Chromosome 34"/>
</dbReference>
<accession>A0A836H0Q5</accession>
<dbReference type="KEGG" id="lmat:92512325"/>
<comment type="caution">
    <text evidence="2">The sequence shown here is derived from an EMBL/GenBank/DDBJ whole genome shotgun (WGS) entry which is preliminary data.</text>
</comment>
<organism evidence="2 3">
    <name type="scientific">Leishmania martiniquensis</name>
    <dbReference type="NCBI Taxonomy" id="1580590"/>
    <lineage>
        <taxon>Eukaryota</taxon>
        <taxon>Discoba</taxon>
        <taxon>Euglenozoa</taxon>
        <taxon>Kinetoplastea</taxon>
        <taxon>Metakinetoplastina</taxon>
        <taxon>Trypanosomatida</taxon>
        <taxon>Trypanosomatidae</taxon>
        <taxon>Leishmaniinae</taxon>
        <taxon>Leishmania</taxon>
    </lineage>
</organism>
<dbReference type="RefSeq" id="XP_067175188.1">
    <property type="nucleotide sequence ID" value="XM_067319813.1"/>
</dbReference>
<protein>
    <submittedName>
        <fullName evidence="2">Uncharacterized protein</fullName>
    </submittedName>
</protein>
<proteinExistence type="predicted"/>
<dbReference type="OrthoDB" id="242583at2759"/>
<reference evidence="2 3" key="1">
    <citation type="submission" date="2021-03" db="EMBL/GenBank/DDBJ databases">
        <title>Leishmania (Mundinia) martiniquensis Genome sequencing and assembly.</title>
        <authorList>
            <person name="Almutairi H."/>
            <person name="Gatherer D."/>
        </authorList>
    </citation>
    <scope>NUCLEOTIDE SEQUENCE [LARGE SCALE GENOMIC DNA]</scope>
    <source>
        <strain evidence="2">LSCM1</strain>
    </source>
</reference>
<gene>
    <name evidence="2" type="ORF">LSCM1_02228</name>
</gene>
<dbReference type="GeneID" id="92512325"/>
<feature type="region of interest" description="Disordered" evidence="1">
    <location>
        <begin position="600"/>
        <end position="629"/>
    </location>
</feature>